<name>A0A077X2F1_9FUNG</name>
<comment type="subunit">
    <text evidence="5">V-ATPase is a heteromultimeric enzyme made up of two complexes: the ATP-hydrolytic V1 complex and the proton translocation V0 complex.</text>
</comment>
<proteinExistence type="inferred from homology"/>
<organism evidence="7">
    <name type="scientific">Lichtheimia ramosa</name>
    <dbReference type="NCBI Taxonomy" id="688394"/>
    <lineage>
        <taxon>Eukaryota</taxon>
        <taxon>Fungi</taxon>
        <taxon>Fungi incertae sedis</taxon>
        <taxon>Mucoromycota</taxon>
        <taxon>Mucoromycotina</taxon>
        <taxon>Mucoromycetes</taxon>
        <taxon>Mucorales</taxon>
        <taxon>Lichtheimiaceae</taxon>
        <taxon>Lichtheimia</taxon>
    </lineage>
</organism>
<dbReference type="InterPro" id="IPR016024">
    <property type="entry name" value="ARM-type_fold"/>
</dbReference>
<dbReference type="GO" id="GO:0046961">
    <property type="term" value="F:proton-transporting ATPase activity, rotational mechanism"/>
    <property type="evidence" value="ECO:0007669"/>
    <property type="project" value="UniProtKB-UniRule"/>
</dbReference>
<dbReference type="Pfam" id="PF03224">
    <property type="entry name" value="V-ATPase_H_N"/>
    <property type="match status" value="1"/>
</dbReference>
<reference evidence="7" key="1">
    <citation type="journal article" date="2014" name="Genome Announc.">
        <title>De novo whole-genome sequence and genome annotation of Lichtheimia ramosa.</title>
        <authorList>
            <person name="Linde J."/>
            <person name="Schwartze V."/>
            <person name="Binder U."/>
            <person name="Lass-Florl C."/>
            <person name="Voigt K."/>
            <person name="Horn F."/>
        </authorList>
    </citation>
    <scope>NUCLEOTIDE SEQUENCE</scope>
    <source>
        <strain evidence="7">JMRC FSU:6197</strain>
    </source>
</reference>
<evidence type="ECO:0000256" key="5">
    <source>
        <dbReference type="PIRNR" id="PIRNR032184"/>
    </source>
</evidence>
<evidence type="ECO:0000313" key="7">
    <source>
        <dbReference type="EMBL" id="CDS13760.1"/>
    </source>
</evidence>
<dbReference type="OrthoDB" id="10263554at2759"/>
<evidence type="ECO:0000256" key="2">
    <source>
        <dbReference type="ARBA" id="ARBA00022448"/>
    </source>
</evidence>
<dbReference type="EMBL" id="LK023385">
    <property type="protein sequence ID" value="CDS13760.1"/>
    <property type="molecule type" value="Genomic_DNA"/>
</dbReference>
<feature type="domain" description="ATPase V1 complex subunit H C-terminal" evidence="6">
    <location>
        <begin position="343"/>
        <end position="455"/>
    </location>
</feature>
<dbReference type="PANTHER" id="PTHR10698:SF0">
    <property type="entry name" value="V-TYPE PROTON ATPASE SUBUNIT H"/>
    <property type="match status" value="1"/>
</dbReference>
<dbReference type="InterPro" id="IPR011987">
    <property type="entry name" value="ATPase_V1-cplx_hsu_C"/>
</dbReference>
<dbReference type="InterPro" id="IPR011989">
    <property type="entry name" value="ARM-like"/>
</dbReference>
<comment type="function">
    <text evidence="5">Subunit of the V1 complex of vacuolar(H+)-ATPase (V-ATPase), a multisubunit enzyme composed of a peripheral complex (V1) that hydrolyzes ATP and a membrane integral complex (V0) that translocates protons. V-ATPase is responsible for acidifying and maintaining the pH of intracellular compartments.</text>
</comment>
<dbReference type="Pfam" id="PF11698">
    <property type="entry name" value="V-ATPase_H_C"/>
    <property type="match status" value="1"/>
</dbReference>
<accession>A0A077X2F1</accession>
<keyword evidence="4 5" id="KW-0406">Ion transport</keyword>
<protein>
    <recommendedName>
        <fullName evidence="5">V-type proton ATPase subunit H</fullName>
    </recommendedName>
</protein>
<keyword evidence="3 5" id="KW-0375">Hydrogen ion transport</keyword>
<keyword evidence="2 5" id="KW-0813">Transport</keyword>
<evidence type="ECO:0000256" key="3">
    <source>
        <dbReference type="ARBA" id="ARBA00022781"/>
    </source>
</evidence>
<dbReference type="GO" id="GO:0000221">
    <property type="term" value="C:vacuolar proton-transporting V-type ATPase, V1 domain"/>
    <property type="evidence" value="ECO:0007669"/>
    <property type="project" value="UniProtKB-UniRule"/>
</dbReference>
<dbReference type="PANTHER" id="PTHR10698">
    <property type="entry name" value="V-TYPE PROTON ATPASE SUBUNIT H"/>
    <property type="match status" value="1"/>
</dbReference>
<gene>
    <name evidence="7" type="ORF">LRAMOSA05934</name>
</gene>
<evidence type="ECO:0000259" key="6">
    <source>
        <dbReference type="Pfam" id="PF11698"/>
    </source>
</evidence>
<sequence>MLSAEPVDTIQQQQNNIATDSLIEDVNLTVIQHPYLDELADKIRTEPIPWQDYQRAGLITADEVAMIGHVENKTPEEVNTIMAEHGLYYAGMYLDLMHKLARVDAVQKVLVLIQDMLNDHDERITLFHQASASRPEYPFGPFHKALQINDEFIGIQSSKILALLVCSTNNRDIDINDFFRWMTFQLQSRNANLIELNIQILDALFHIPPYRKAFWNTVHAMDTLVNILKKGNSNPQVTYELVFAIWLLTFDRDIAANLNQKYDVIPTLIEVAKQAVKEKIIRVVVATFKNLIDKAPRSNLSAMLVAKLLPFVEHLSTRKWSDQEVVDDIEFVQARLQDNFQSLTTFEVYASEVETGKLEWSPPHQSENFWRQNASRLNEDDRRLLKMLVRLLSTSTQPTILAITCHDLGQYVKYSGNDGRRYLQELGAKQKVMELMTHQDPDVRYHALSATQKYFAMVASSSQQ</sequence>
<dbReference type="SUPFAM" id="SSF48371">
    <property type="entry name" value="ARM repeat"/>
    <property type="match status" value="1"/>
</dbReference>
<dbReference type="InterPro" id="IPR004908">
    <property type="entry name" value="ATPase_V1-cplx_hsu"/>
</dbReference>
<comment type="similarity">
    <text evidence="1 5">Belongs to the V-ATPase H subunit family.</text>
</comment>
<dbReference type="Gene3D" id="1.25.10.10">
    <property type="entry name" value="Leucine-rich Repeat Variant"/>
    <property type="match status" value="1"/>
</dbReference>
<evidence type="ECO:0000256" key="4">
    <source>
        <dbReference type="ARBA" id="ARBA00023065"/>
    </source>
</evidence>
<dbReference type="InterPro" id="IPR038497">
    <property type="entry name" value="ATPase_V1-cplx_hsu_C_sf"/>
</dbReference>
<dbReference type="Gene3D" id="1.25.40.150">
    <property type="entry name" value="V-type ATPase, subunit H, C-terminal domain"/>
    <property type="match status" value="1"/>
</dbReference>
<dbReference type="AlphaFoldDB" id="A0A077X2F1"/>
<evidence type="ECO:0000256" key="1">
    <source>
        <dbReference type="ARBA" id="ARBA00008613"/>
    </source>
</evidence>
<dbReference type="GO" id="GO:0000329">
    <property type="term" value="C:fungal-type vacuole membrane"/>
    <property type="evidence" value="ECO:0007669"/>
    <property type="project" value="TreeGrafter"/>
</dbReference>
<dbReference type="PIRSF" id="PIRSF032184">
    <property type="entry name" value="ATPase_V1_H"/>
    <property type="match status" value="1"/>
</dbReference>